<keyword evidence="10" id="KW-0807">Transducer</keyword>
<dbReference type="PANTHER" id="PTHR24372">
    <property type="entry name" value="GLYCOPROTEIN HORMONE RECEPTOR"/>
    <property type="match status" value="1"/>
</dbReference>
<feature type="region of interest" description="Disordered" evidence="11">
    <location>
        <begin position="859"/>
        <end position="923"/>
    </location>
</feature>
<dbReference type="InterPro" id="IPR026906">
    <property type="entry name" value="LRR_5"/>
</dbReference>
<proteinExistence type="predicted"/>
<dbReference type="CDD" id="cd15136">
    <property type="entry name" value="7tmA_Glyco_hormone_R"/>
    <property type="match status" value="1"/>
</dbReference>
<sequence length="923" mass="103500">MRIKTIPPDAFHKYNYIRELHIRNFTELTTLQPNAFGGLKELRILWIIDCLKLSTVSKAALGLFNELNTLKITKSGLVKVPDFSMFETKSKEHNGTMYEIDLSSNKIKVIESRTFQSVKTWLLRLENNDLEEIKDEAFAGSHIAKIDFENNPSLRTLGEFAFDGIQELKSLNLSKTRISYLPTVGLTSIEDLNLEHTHTLRIFPSVLQFSNIKVARLTYAHHCCAFQHPEKQDPQLWKAYEFQETVRKKCETPQTVSTSSIWVLTQSPVTEHFRIRIRRSGDQHDKWGDFGGSLHDSMGSNGFGTFPEPSTPFPRTKTTKKSTIFDEIYHDNTTLSENNTEPQIVACGNISRIYSEVICTPQPNAFNPCEDVMGYEWLRVVVWFVVLAALLGNLVVILVLITGRSKMTVPKFLMCNLSVADFLMGFYLLLIASIDIHSLGEYFNHAVSWQNDGGCQVAGFLTVFASELSIYILTVLTIERWYAISYAIHLTKRLKLRQASALMVIGWCYAILMASLPLLGISGYGTVSICLPMEATDLLDRGYICSLLILNGVAFLVICCCYLNMYFKVRKSDTTANSNDATIAKRMSLLVFTNFVCWAPIAFFGLTASAGFPLIDITNSKILLVFFYPLNSCANPFLYVILTKQFRKDVFILLGRYGICTERANRYKGTYSGSKTISNSRHNGMHLHNVQQAPDLSVLAHISKGIHKGSKMSLNGSSTPHSTPITTPSLTPKQSPSARVQDIEQTPNVPSGAWSGIDKNKERKLSTVPETSQGSDDFDCEATCIIEATEGLKDILDDRGSNRVRSASEYVILYPACQRENRKRLCRTSYDKQASMETSLSSATETSYLSDSSWRESAEIEKLPSVEQSTSEGDDGQAVCEVVKPSPSTVQKRRQNFRNSPVEQSVICQSSDEEELDATQSLL</sequence>
<evidence type="ECO:0000256" key="8">
    <source>
        <dbReference type="ARBA" id="ARBA00023136"/>
    </source>
</evidence>
<keyword evidence="3" id="KW-0433">Leucine-rich repeat</keyword>
<feature type="transmembrane region" description="Helical" evidence="12">
    <location>
        <begin position="457"/>
        <end position="478"/>
    </location>
</feature>
<reference evidence="14 15" key="1">
    <citation type="submission" date="2024-01" db="EMBL/GenBank/DDBJ databases">
        <title>The genome of the rayed Mediterranean limpet Patella caerulea (Linnaeus, 1758).</title>
        <authorList>
            <person name="Anh-Thu Weber A."/>
            <person name="Halstead-Nussloch G."/>
        </authorList>
    </citation>
    <scope>NUCLEOTIDE SEQUENCE [LARGE SCALE GENOMIC DNA]</scope>
    <source>
        <strain evidence="14">AATW-2023a</strain>
        <tissue evidence="14">Whole specimen</tissue>
    </source>
</reference>
<keyword evidence="6 12" id="KW-1133">Transmembrane helix</keyword>
<feature type="transmembrane region" description="Helical" evidence="12">
    <location>
        <begin position="413"/>
        <end position="437"/>
    </location>
</feature>
<feature type="domain" description="G-protein coupled receptors family 1 profile" evidence="13">
    <location>
        <begin position="392"/>
        <end position="639"/>
    </location>
</feature>
<dbReference type="Proteomes" id="UP001347796">
    <property type="component" value="Unassembled WGS sequence"/>
</dbReference>
<dbReference type="PROSITE" id="PS00237">
    <property type="entry name" value="G_PROTEIN_RECEP_F1_1"/>
    <property type="match status" value="1"/>
</dbReference>
<dbReference type="Pfam" id="PF13306">
    <property type="entry name" value="LRR_5"/>
    <property type="match status" value="1"/>
</dbReference>
<evidence type="ECO:0000256" key="11">
    <source>
        <dbReference type="SAM" id="MobiDB-lite"/>
    </source>
</evidence>
<evidence type="ECO:0000256" key="7">
    <source>
        <dbReference type="ARBA" id="ARBA00023040"/>
    </source>
</evidence>
<dbReference type="SUPFAM" id="SSF81321">
    <property type="entry name" value="Family A G protein-coupled receptor-like"/>
    <property type="match status" value="1"/>
</dbReference>
<dbReference type="GO" id="GO:0007189">
    <property type="term" value="P:adenylate cyclase-activating G protein-coupled receptor signaling pathway"/>
    <property type="evidence" value="ECO:0007669"/>
    <property type="project" value="TreeGrafter"/>
</dbReference>
<dbReference type="Gene3D" id="3.80.10.10">
    <property type="entry name" value="Ribonuclease Inhibitor"/>
    <property type="match status" value="1"/>
</dbReference>
<feature type="transmembrane region" description="Helical" evidence="12">
    <location>
        <begin position="622"/>
        <end position="642"/>
    </location>
</feature>
<keyword evidence="7" id="KW-0297">G-protein coupled receptor</keyword>
<dbReference type="SUPFAM" id="SSF52058">
    <property type="entry name" value="L domain-like"/>
    <property type="match status" value="1"/>
</dbReference>
<keyword evidence="2" id="KW-1003">Cell membrane</keyword>
<keyword evidence="9" id="KW-0675">Receptor</keyword>
<evidence type="ECO:0000256" key="1">
    <source>
        <dbReference type="ARBA" id="ARBA00004651"/>
    </source>
</evidence>
<dbReference type="PRINTS" id="PR00373">
    <property type="entry name" value="GLYCHORMONER"/>
</dbReference>
<evidence type="ECO:0000256" key="6">
    <source>
        <dbReference type="ARBA" id="ARBA00022989"/>
    </source>
</evidence>
<comment type="subcellular location">
    <subcellularLocation>
        <location evidence="1">Cell membrane</location>
        <topology evidence="1">Multi-pass membrane protein</topology>
    </subcellularLocation>
</comment>
<dbReference type="InterPro" id="IPR000276">
    <property type="entry name" value="GPCR_Rhodpsn"/>
</dbReference>
<dbReference type="PANTHER" id="PTHR24372:SF74">
    <property type="entry name" value="LP13728P"/>
    <property type="match status" value="1"/>
</dbReference>
<organism evidence="14 15">
    <name type="scientific">Patella caerulea</name>
    <name type="common">Rayed Mediterranean limpet</name>
    <dbReference type="NCBI Taxonomy" id="87958"/>
    <lineage>
        <taxon>Eukaryota</taxon>
        <taxon>Metazoa</taxon>
        <taxon>Spiralia</taxon>
        <taxon>Lophotrochozoa</taxon>
        <taxon>Mollusca</taxon>
        <taxon>Gastropoda</taxon>
        <taxon>Patellogastropoda</taxon>
        <taxon>Patelloidea</taxon>
        <taxon>Patellidae</taxon>
        <taxon>Patella</taxon>
    </lineage>
</organism>
<dbReference type="InterPro" id="IPR032675">
    <property type="entry name" value="LRR_dom_sf"/>
</dbReference>
<dbReference type="InterPro" id="IPR017452">
    <property type="entry name" value="GPCR_Rhodpsn_7TM"/>
</dbReference>
<evidence type="ECO:0000256" key="4">
    <source>
        <dbReference type="ARBA" id="ARBA00022692"/>
    </source>
</evidence>
<dbReference type="GO" id="GO:0016500">
    <property type="term" value="F:protein-hormone receptor activity"/>
    <property type="evidence" value="ECO:0007669"/>
    <property type="project" value="InterPro"/>
</dbReference>
<evidence type="ECO:0000313" key="15">
    <source>
        <dbReference type="Proteomes" id="UP001347796"/>
    </source>
</evidence>
<evidence type="ECO:0000256" key="5">
    <source>
        <dbReference type="ARBA" id="ARBA00022737"/>
    </source>
</evidence>
<dbReference type="AlphaFoldDB" id="A0AAN8JSM6"/>
<feature type="region of interest" description="Disordered" evidence="11">
    <location>
        <begin position="710"/>
        <end position="763"/>
    </location>
</feature>
<gene>
    <name evidence="14" type="ORF">SNE40_009463</name>
</gene>
<keyword evidence="15" id="KW-1185">Reference proteome</keyword>
<dbReference type="EMBL" id="JAZGQO010000007">
    <property type="protein sequence ID" value="KAK6181645.1"/>
    <property type="molecule type" value="Genomic_DNA"/>
</dbReference>
<evidence type="ECO:0000259" key="13">
    <source>
        <dbReference type="PROSITE" id="PS50262"/>
    </source>
</evidence>
<feature type="transmembrane region" description="Helical" evidence="12">
    <location>
        <begin position="377"/>
        <end position="401"/>
    </location>
</feature>
<evidence type="ECO:0000313" key="14">
    <source>
        <dbReference type="EMBL" id="KAK6181645.1"/>
    </source>
</evidence>
<dbReference type="PROSITE" id="PS50262">
    <property type="entry name" value="G_PROTEIN_RECEP_F1_2"/>
    <property type="match status" value="1"/>
</dbReference>
<evidence type="ECO:0000256" key="3">
    <source>
        <dbReference type="ARBA" id="ARBA00022614"/>
    </source>
</evidence>
<protein>
    <recommendedName>
        <fullName evidence="13">G-protein coupled receptors family 1 profile domain-containing protein</fullName>
    </recommendedName>
</protein>
<keyword evidence="4 12" id="KW-0812">Transmembrane</keyword>
<feature type="transmembrane region" description="Helical" evidence="12">
    <location>
        <begin position="499"/>
        <end position="521"/>
    </location>
</feature>
<evidence type="ECO:0000256" key="2">
    <source>
        <dbReference type="ARBA" id="ARBA00022475"/>
    </source>
</evidence>
<dbReference type="GO" id="GO:0005886">
    <property type="term" value="C:plasma membrane"/>
    <property type="evidence" value="ECO:0007669"/>
    <property type="project" value="UniProtKB-SubCell"/>
</dbReference>
<dbReference type="PRINTS" id="PR00237">
    <property type="entry name" value="GPCRRHODOPSN"/>
</dbReference>
<keyword evidence="5" id="KW-0677">Repeat</keyword>
<evidence type="ECO:0000256" key="12">
    <source>
        <dbReference type="SAM" id="Phobius"/>
    </source>
</evidence>
<keyword evidence="8 12" id="KW-0472">Membrane</keyword>
<feature type="transmembrane region" description="Helical" evidence="12">
    <location>
        <begin position="541"/>
        <end position="567"/>
    </location>
</feature>
<dbReference type="GO" id="GO:0008528">
    <property type="term" value="F:G protein-coupled peptide receptor activity"/>
    <property type="evidence" value="ECO:0007669"/>
    <property type="project" value="TreeGrafter"/>
</dbReference>
<feature type="transmembrane region" description="Helical" evidence="12">
    <location>
        <begin position="588"/>
        <end position="610"/>
    </location>
</feature>
<accession>A0AAN8JSM6</accession>
<evidence type="ECO:0000256" key="10">
    <source>
        <dbReference type="ARBA" id="ARBA00023224"/>
    </source>
</evidence>
<feature type="compositionally biased region" description="Low complexity" evidence="11">
    <location>
        <begin position="717"/>
        <end position="732"/>
    </location>
</feature>
<dbReference type="Pfam" id="PF00001">
    <property type="entry name" value="7tm_1"/>
    <property type="match status" value="1"/>
</dbReference>
<feature type="compositionally biased region" description="Polar residues" evidence="11">
    <location>
        <begin position="897"/>
        <end position="910"/>
    </location>
</feature>
<dbReference type="GO" id="GO:0009755">
    <property type="term" value="P:hormone-mediated signaling pathway"/>
    <property type="evidence" value="ECO:0007669"/>
    <property type="project" value="TreeGrafter"/>
</dbReference>
<evidence type="ECO:0000256" key="9">
    <source>
        <dbReference type="ARBA" id="ARBA00023170"/>
    </source>
</evidence>
<comment type="caution">
    <text evidence="14">The sequence shown here is derived from an EMBL/GenBank/DDBJ whole genome shotgun (WGS) entry which is preliminary data.</text>
</comment>
<name>A0AAN8JSM6_PATCE</name>
<dbReference type="FunFam" id="1.20.1070.10:FF:000181">
    <property type="entry name" value="Thyrotropin receptor"/>
    <property type="match status" value="1"/>
</dbReference>
<feature type="compositionally biased region" description="Polar residues" evidence="11">
    <location>
        <begin position="733"/>
        <end position="749"/>
    </location>
</feature>
<dbReference type="Gene3D" id="1.20.1070.10">
    <property type="entry name" value="Rhodopsin 7-helix transmembrane proteins"/>
    <property type="match status" value="1"/>
</dbReference>
<dbReference type="InterPro" id="IPR002131">
    <property type="entry name" value="Gphrmn_rcpt_fam"/>
</dbReference>